<proteinExistence type="predicted"/>
<evidence type="ECO:0000313" key="8">
    <source>
        <dbReference type="RefSeq" id="XP_014511384.2"/>
    </source>
</evidence>
<dbReference type="PRINTS" id="PR00364">
    <property type="entry name" value="DISEASERSIST"/>
</dbReference>
<dbReference type="GO" id="GO:0005524">
    <property type="term" value="F:ATP binding"/>
    <property type="evidence" value="ECO:0007669"/>
    <property type="project" value="UniProtKB-KW"/>
</dbReference>
<feature type="domain" description="NB-ARC" evidence="5">
    <location>
        <begin position="190"/>
        <end position="366"/>
    </location>
</feature>
<dbReference type="Gene3D" id="3.40.50.300">
    <property type="entry name" value="P-loop containing nucleotide triphosphate hydrolases"/>
    <property type="match status" value="1"/>
</dbReference>
<keyword evidence="4" id="KW-0067">ATP-binding</keyword>
<reference evidence="7" key="1">
    <citation type="journal article" date="2014" name="Nat. Commun.">
        <title>Genome sequence of mungbean and insights into evolution within Vigna species.</title>
        <authorList>
            <person name="Kang Y.J."/>
            <person name="Kim S.K."/>
            <person name="Kim M.Y."/>
            <person name="Lestari P."/>
            <person name="Kim K.H."/>
            <person name="Ha B.K."/>
            <person name="Jun T.H."/>
            <person name="Hwang W.J."/>
            <person name="Lee T."/>
            <person name="Lee J."/>
            <person name="Shim S."/>
            <person name="Yoon M.Y."/>
            <person name="Jang Y.E."/>
            <person name="Han K.S."/>
            <person name="Taeprayoon P."/>
            <person name="Yoon N."/>
            <person name="Somta P."/>
            <person name="Tanya P."/>
            <person name="Kim K.S."/>
            <person name="Gwag J.G."/>
            <person name="Moon J.K."/>
            <person name="Lee Y.H."/>
            <person name="Park B.S."/>
            <person name="Bombarely A."/>
            <person name="Doyle J.J."/>
            <person name="Jackson S.A."/>
            <person name="Schafleitner R."/>
            <person name="Srinives P."/>
            <person name="Varshney R.K."/>
            <person name="Lee S.H."/>
        </authorList>
    </citation>
    <scope>NUCLEOTIDE SEQUENCE [LARGE SCALE GENOMIC DNA]</scope>
    <source>
        <strain evidence="7">cv. VC1973A</strain>
    </source>
</reference>
<feature type="domain" description="Disease resistance N-terminal" evidence="6">
    <location>
        <begin position="31"/>
        <end position="117"/>
    </location>
</feature>
<dbReference type="PANTHER" id="PTHR36766">
    <property type="entry name" value="PLANT BROAD-SPECTRUM MILDEW RESISTANCE PROTEIN RPW8"/>
    <property type="match status" value="1"/>
</dbReference>
<dbReference type="Pfam" id="PF00931">
    <property type="entry name" value="NB-ARC"/>
    <property type="match status" value="1"/>
</dbReference>
<dbReference type="Gene3D" id="1.20.5.4130">
    <property type="match status" value="1"/>
</dbReference>
<dbReference type="KEGG" id="vra:106770072"/>
<dbReference type="Gene3D" id="1.10.8.430">
    <property type="entry name" value="Helical domain of apoptotic protease-activating factors"/>
    <property type="match status" value="1"/>
</dbReference>
<dbReference type="PANTHER" id="PTHR36766:SF61">
    <property type="entry name" value="NB-ARC DOMAIN DISEASE RESISTANCE PROTEIN"/>
    <property type="match status" value="1"/>
</dbReference>
<dbReference type="GeneID" id="106770072"/>
<keyword evidence="3" id="KW-0611">Plant defense</keyword>
<evidence type="ECO:0000256" key="3">
    <source>
        <dbReference type="ARBA" id="ARBA00022821"/>
    </source>
</evidence>
<dbReference type="InterPro" id="IPR002182">
    <property type="entry name" value="NB-ARC"/>
</dbReference>
<dbReference type="GO" id="GO:0043531">
    <property type="term" value="F:ADP binding"/>
    <property type="evidence" value="ECO:0007669"/>
    <property type="project" value="InterPro"/>
</dbReference>
<evidence type="ECO:0000313" key="7">
    <source>
        <dbReference type="Proteomes" id="UP000087766"/>
    </source>
</evidence>
<keyword evidence="1" id="KW-0677">Repeat</keyword>
<keyword evidence="7" id="KW-1185">Reference proteome</keyword>
<keyword evidence="2" id="KW-0547">Nucleotide-binding</keyword>
<dbReference type="SUPFAM" id="SSF52540">
    <property type="entry name" value="P-loop containing nucleoside triphosphate hydrolases"/>
    <property type="match status" value="1"/>
</dbReference>
<dbReference type="InterPro" id="IPR042197">
    <property type="entry name" value="Apaf_helical"/>
</dbReference>
<sequence>MIHQPTILVTNVPIAFFSPMAESLLFSYGESILGRLANAAIEEASLALGVHSELQQMKETMTLIRSVLLDAQQKTPHSSALIEWLRQVNCVFCDAEDIIDDFERESLQKNVVNTSGSFSSKVRRFFSSSNPVVYRLRMTHRIQDINTRLAKFAADRNMFALQIIDHDTCVVHVREMTHSYVNPSNVIGREHDKNEIVNLLVEDGDRESLSVIPIVGIEGLGKTTLAKLIFNDSNINAFFLLKVWVCVSDDFELKNVLVKILNSIPNPTRENFNDFEIEQLQNHLRNTLKGKKFLIVLDDVWNEEYEKWDELKEIIDVGVQGSKILVTTRSHAVAAMMCTKSSNSYLLECLSEENSLSLFVKYAFEDGEEKNHPELLEIGKEIVEKCARLPLALKTVGSSLFSRVDKKEWESIRDNEIWCSK</sequence>
<dbReference type="InterPro" id="IPR027417">
    <property type="entry name" value="P-loop_NTPase"/>
</dbReference>
<gene>
    <name evidence="8" type="primary">LOC106770072</name>
</gene>
<evidence type="ECO:0000256" key="4">
    <source>
        <dbReference type="ARBA" id="ARBA00022840"/>
    </source>
</evidence>
<dbReference type="Pfam" id="PF18052">
    <property type="entry name" value="Rx_N"/>
    <property type="match status" value="1"/>
</dbReference>
<evidence type="ECO:0000259" key="6">
    <source>
        <dbReference type="Pfam" id="PF18052"/>
    </source>
</evidence>
<dbReference type="RefSeq" id="XP_014511384.2">
    <property type="nucleotide sequence ID" value="XM_014655898.2"/>
</dbReference>
<protein>
    <submittedName>
        <fullName evidence="8">Disease resistance protein RGA3</fullName>
    </submittedName>
</protein>
<reference evidence="8" key="2">
    <citation type="submission" date="2025-08" db="UniProtKB">
        <authorList>
            <consortium name="RefSeq"/>
        </authorList>
    </citation>
    <scope>IDENTIFICATION</scope>
    <source>
        <tissue evidence="8">Leaf</tissue>
    </source>
</reference>
<name>A0A1S3UZQ8_VIGRR</name>
<dbReference type="Proteomes" id="UP000087766">
    <property type="component" value="Chromosome 8"/>
</dbReference>
<dbReference type="OrthoDB" id="2018467at2759"/>
<evidence type="ECO:0000256" key="2">
    <source>
        <dbReference type="ARBA" id="ARBA00022741"/>
    </source>
</evidence>
<evidence type="ECO:0000259" key="5">
    <source>
        <dbReference type="Pfam" id="PF00931"/>
    </source>
</evidence>
<evidence type="ECO:0000256" key="1">
    <source>
        <dbReference type="ARBA" id="ARBA00022737"/>
    </source>
</evidence>
<organism evidence="7 8">
    <name type="scientific">Vigna radiata var. radiata</name>
    <name type="common">Mung bean</name>
    <name type="synonym">Phaseolus aureus</name>
    <dbReference type="NCBI Taxonomy" id="3916"/>
    <lineage>
        <taxon>Eukaryota</taxon>
        <taxon>Viridiplantae</taxon>
        <taxon>Streptophyta</taxon>
        <taxon>Embryophyta</taxon>
        <taxon>Tracheophyta</taxon>
        <taxon>Spermatophyta</taxon>
        <taxon>Magnoliopsida</taxon>
        <taxon>eudicotyledons</taxon>
        <taxon>Gunneridae</taxon>
        <taxon>Pentapetalae</taxon>
        <taxon>rosids</taxon>
        <taxon>fabids</taxon>
        <taxon>Fabales</taxon>
        <taxon>Fabaceae</taxon>
        <taxon>Papilionoideae</taxon>
        <taxon>50 kb inversion clade</taxon>
        <taxon>NPAAA clade</taxon>
        <taxon>indigoferoid/millettioid clade</taxon>
        <taxon>Phaseoleae</taxon>
        <taxon>Vigna</taxon>
    </lineage>
</organism>
<dbReference type="GO" id="GO:0006952">
    <property type="term" value="P:defense response"/>
    <property type="evidence" value="ECO:0007669"/>
    <property type="project" value="UniProtKB-KW"/>
</dbReference>
<dbReference type="InterPro" id="IPR041118">
    <property type="entry name" value="Rx_N"/>
</dbReference>
<dbReference type="FunFam" id="3.40.50.300:FF:001091">
    <property type="entry name" value="Probable disease resistance protein At1g61300"/>
    <property type="match status" value="1"/>
</dbReference>
<accession>A0A1S3UZQ8</accession>
<dbReference type="AlphaFoldDB" id="A0A1S3UZQ8"/>